<comment type="caution">
    <text evidence="2">The sequence shown here is derived from an EMBL/GenBank/DDBJ whole genome shotgun (WGS) entry which is preliminary data.</text>
</comment>
<organism evidence="2 3">
    <name type="scientific">Sphingomonas telluris</name>
    <dbReference type="NCBI Taxonomy" id="2907998"/>
    <lineage>
        <taxon>Bacteria</taxon>
        <taxon>Pseudomonadati</taxon>
        <taxon>Pseudomonadota</taxon>
        <taxon>Alphaproteobacteria</taxon>
        <taxon>Sphingomonadales</taxon>
        <taxon>Sphingomonadaceae</taxon>
        <taxon>Sphingomonas</taxon>
    </lineage>
</organism>
<reference evidence="2 3" key="1">
    <citation type="submission" date="2022-03" db="EMBL/GenBank/DDBJ databases">
        <authorList>
            <person name="Jo J.-H."/>
            <person name="Im W.-T."/>
        </authorList>
    </citation>
    <scope>NUCLEOTIDE SEQUENCE [LARGE SCALE GENOMIC DNA]</scope>
    <source>
        <strain evidence="2 3">SM33</strain>
    </source>
</reference>
<dbReference type="InterPro" id="IPR050834">
    <property type="entry name" value="Glycosyltransf_2"/>
</dbReference>
<feature type="domain" description="Glycosyltransferase 2-like" evidence="1">
    <location>
        <begin position="7"/>
        <end position="113"/>
    </location>
</feature>
<dbReference type="RefSeq" id="WP_241446423.1">
    <property type="nucleotide sequence ID" value="NZ_JAKZHW010000001.1"/>
</dbReference>
<dbReference type="PANTHER" id="PTHR43685">
    <property type="entry name" value="GLYCOSYLTRANSFERASE"/>
    <property type="match status" value="1"/>
</dbReference>
<evidence type="ECO:0000313" key="2">
    <source>
        <dbReference type="EMBL" id="MCH8615612.1"/>
    </source>
</evidence>
<dbReference type="EMBL" id="JAKZHW010000001">
    <property type="protein sequence ID" value="MCH8615612.1"/>
    <property type="molecule type" value="Genomic_DNA"/>
</dbReference>
<dbReference type="Pfam" id="PF00535">
    <property type="entry name" value="Glycos_transf_2"/>
    <property type="match status" value="1"/>
</dbReference>
<gene>
    <name evidence="2" type="ORF">LZ016_05800</name>
</gene>
<dbReference type="SUPFAM" id="SSF53448">
    <property type="entry name" value="Nucleotide-diphospho-sugar transferases"/>
    <property type="match status" value="1"/>
</dbReference>
<dbReference type="InterPro" id="IPR029044">
    <property type="entry name" value="Nucleotide-diphossugar_trans"/>
</dbReference>
<dbReference type="InterPro" id="IPR001173">
    <property type="entry name" value="Glyco_trans_2-like"/>
</dbReference>
<keyword evidence="3" id="KW-1185">Reference proteome</keyword>
<dbReference type="CDD" id="cd00761">
    <property type="entry name" value="Glyco_tranf_GTA_type"/>
    <property type="match status" value="1"/>
</dbReference>
<dbReference type="Proteomes" id="UP001203058">
    <property type="component" value="Unassembled WGS sequence"/>
</dbReference>
<proteinExistence type="predicted"/>
<accession>A0ABS9VKX4</accession>
<evidence type="ECO:0000313" key="3">
    <source>
        <dbReference type="Proteomes" id="UP001203058"/>
    </source>
</evidence>
<sequence length="351" mass="38100">MSRDLVSVIVPAWNAEATLGATLESVAAQTHTELEIIIVDDGSEDGTAQIAERFTNRDPRARLIRQRNGGVASARNIAIAHARGTWIAPIDADDLWHPTKIAKQLDAVQSAPVTSGFVYCWHRSLDADGNIVGSSARWPISGSVMMRLSYLNFVGNGSSPLFLRDAVVAAGGYSEALRANRAQGCEDLLLQLRIARQYPVLIVPEHLVGYRVRTGSMSRDVGQMVRSLDFTHQLVAQDGEHAPPAVQRRAQAILYMWLGQSAAAAGHWGTAIQALVRGALIDPARGAVFGGYALSRVVAFALRGGRRSDAGPPFLVVEPAEDLSSRLSIPLLVDRFDHHRLQQLKRSELPL</sequence>
<protein>
    <submittedName>
        <fullName evidence="2">Glycosyltransferase family 2 protein</fullName>
    </submittedName>
</protein>
<dbReference type="Gene3D" id="3.90.550.10">
    <property type="entry name" value="Spore Coat Polysaccharide Biosynthesis Protein SpsA, Chain A"/>
    <property type="match status" value="1"/>
</dbReference>
<name>A0ABS9VKX4_9SPHN</name>
<evidence type="ECO:0000259" key="1">
    <source>
        <dbReference type="Pfam" id="PF00535"/>
    </source>
</evidence>
<dbReference type="PANTHER" id="PTHR43685:SF11">
    <property type="entry name" value="GLYCOSYLTRANSFERASE TAGX-RELATED"/>
    <property type="match status" value="1"/>
</dbReference>